<feature type="domain" description="ABC transporter" evidence="5">
    <location>
        <begin position="8"/>
        <end position="253"/>
    </location>
</feature>
<comment type="similarity">
    <text evidence="1">Belongs to the ABC transporter superfamily.</text>
</comment>
<evidence type="ECO:0000256" key="3">
    <source>
        <dbReference type="ARBA" id="ARBA00022741"/>
    </source>
</evidence>
<dbReference type="InterPro" id="IPR003439">
    <property type="entry name" value="ABC_transporter-like_ATP-bd"/>
</dbReference>
<keyword evidence="4 6" id="KW-0067">ATP-binding</keyword>
<dbReference type="RefSeq" id="WP_244688565.1">
    <property type="nucleotide sequence ID" value="NZ_CP095043.1"/>
</dbReference>
<dbReference type="GO" id="GO:0005524">
    <property type="term" value="F:ATP binding"/>
    <property type="evidence" value="ECO:0007669"/>
    <property type="project" value="UniProtKB-KW"/>
</dbReference>
<organism evidence="6 7">
    <name type="scientific">Leucobacter rhizosphaerae</name>
    <dbReference type="NCBI Taxonomy" id="2932245"/>
    <lineage>
        <taxon>Bacteria</taxon>
        <taxon>Bacillati</taxon>
        <taxon>Actinomycetota</taxon>
        <taxon>Actinomycetes</taxon>
        <taxon>Micrococcales</taxon>
        <taxon>Microbacteriaceae</taxon>
        <taxon>Leucobacter</taxon>
    </lineage>
</organism>
<evidence type="ECO:0000259" key="5">
    <source>
        <dbReference type="PROSITE" id="PS50893"/>
    </source>
</evidence>
<dbReference type="CDD" id="cd03257">
    <property type="entry name" value="ABC_NikE_OppD_transporters"/>
    <property type="match status" value="1"/>
</dbReference>
<dbReference type="PANTHER" id="PTHR43776">
    <property type="entry name" value="TRANSPORT ATP-BINDING PROTEIN"/>
    <property type="match status" value="1"/>
</dbReference>
<dbReference type="InterPro" id="IPR003593">
    <property type="entry name" value="AAA+_ATPase"/>
</dbReference>
<reference evidence="6 7" key="1">
    <citation type="submission" date="2022-04" db="EMBL/GenBank/DDBJ databases">
        <title>Leucobacter sp. isolated from rhizosphere of onion.</title>
        <authorList>
            <person name="Won M."/>
            <person name="Lee C.-M."/>
            <person name="Woen H.-Y."/>
            <person name="Kwon S.-W."/>
        </authorList>
    </citation>
    <scope>NUCLEOTIDE SEQUENCE [LARGE SCALE GENOMIC DNA]</scope>
    <source>
        <strain evidence="6 7">H25R-14</strain>
    </source>
</reference>
<keyword evidence="2" id="KW-0813">Transport</keyword>
<evidence type="ECO:0000313" key="7">
    <source>
        <dbReference type="Proteomes" id="UP000831775"/>
    </source>
</evidence>
<dbReference type="Pfam" id="PF00005">
    <property type="entry name" value="ABC_tran"/>
    <property type="match status" value="1"/>
</dbReference>
<dbReference type="Gene3D" id="3.40.50.300">
    <property type="entry name" value="P-loop containing nucleotide triphosphate hydrolases"/>
    <property type="match status" value="1"/>
</dbReference>
<dbReference type="InterPro" id="IPR050319">
    <property type="entry name" value="ABC_transp_ATP-bind"/>
</dbReference>
<name>A0ABY4FZW6_9MICO</name>
<dbReference type="SMART" id="SM00382">
    <property type="entry name" value="AAA"/>
    <property type="match status" value="1"/>
</dbReference>
<evidence type="ECO:0000256" key="1">
    <source>
        <dbReference type="ARBA" id="ARBA00005417"/>
    </source>
</evidence>
<dbReference type="PANTHER" id="PTHR43776:SF7">
    <property type="entry name" value="D,D-DIPEPTIDE TRANSPORT ATP-BINDING PROTEIN DDPF-RELATED"/>
    <property type="match status" value="1"/>
</dbReference>
<evidence type="ECO:0000256" key="2">
    <source>
        <dbReference type="ARBA" id="ARBA00022448"/>
    </source>
</evidence>
<dbReference type="PROSITE" id="PS00211">
    <property type="entry name" value="ABC_TRANSPORTER_1"/>
    <property type="match status" value="1"/>
</dbReference>
<gene>
    <name evidence="6" type="ORF">MUN76_07640</name>
</gene>
<dbReference type="PROSITE" id="PS50893">
    <property type="entry name" value="ABC_TRANSPORTER_2"/>
    <property type="match status" value="1"/>
</dbReference>
<protein>
    <submittedName>
        <fullName evidence="6">ATP-binding cassette domain-containing protein</fullName>
    </submittedName>
</protein>
<dbReference type="InterPro" id="IPR017871">
    <property type="entry name" value="ABC_transporter-like_CS"/>
</dbReference>
<sequence>MVHDDTVISANGLRKVFGRGRSEHVAVHGASFTMTRGRNLGIVGESGSGKSTLARMIMGLERPTAGDVVVCGSDMTRPAHSRSARRERAKLTQMVYQDPFGSLDPRQPVESVLREVLSIHDSGDRSARELRIAELCDLVGLTVAQRSRSPRDLSGGQRQRVAIARALAVEPRLIVLDEAVAALDISIQAQILNLLTDVQDATGTDYLLISHDLAVVSHLTQDVIVLRQGEIVEQGETRVVLEEPQHRYTRVLRDSIPSQRWREPGVLERIALGSDG</sequence>
<dbReference type="SUPFAM" id="SSF52540">
    <property type="entry name" value="P-loop containing nucleoside triphosphate hydrolases"/>
    <property type="match status" value="1"/>
</dbReference>
<keyword evidence="3" id="KW-0547">Nucleotide-binding</keyword>
<evidence type="ECO:0000256" key="4">
    <source>
        <dbReference type="ARBA" id="ARBA00022840"/>
    </source>
</evidence>
<dbReference type="InterPro" id="IPR027417">
    <property type="entry name" value="P-loop_NTPase"/>
</dbReference>
<proteinExistence type="inferred from homology"/>
<dbReference type="EMBL" id="CP095043">
    <property type="protein sequence ID" value="UOQ61812.1"/>
    <property type="molecule type" value="Genomic_DNA"/>
</dbReference>
<keyword evidence="7" id="KW-1185">Reference proteome</keyword>
<accession>A0ABY4FZW6</accession>
<evidence type="ECO:0000313" key="6">
    <source>
        <dbReference type="EMBL" id="UOQ61812.1"/>
    </source>
</evidence>
<dbReference type="Proteomes" id="UP000831775">
    <property type="component" value="Chromosome"/>
</dbReference>